<dbReference type="Gene3D" id="1.10.1740.10">
    <property type="match status" value="1"/>
</dbReference>
<dbReference type="SUPFAM" id="SSF88946">
    <property type="entry name" value="Sigma2 domain of RNA polymerase sigma factors"/>
    <property type="match status" value="1"/>
</dbReference>
<organism evidence="1">
    <name type="scientific">freshwater metagenome</name>
    <dbReference type="NCBI Taxonomy" id="449393"/>
    <lineage>
        <taxon>unclassified sequences</taxon>
        <taxon>metagenomes</taxon>
        <taxon>ecological metagenomes</taxon>
    </lineage>
</organism>
<accession>A0A6J6NHN4</accession>
<gene>
    <name evidence="1" type="ORF">UFOPK2579_00100</name>
</gene>
<sequence>MPGDRLSATPHRCPGFVTDLVLRCADGEEEALGRLVDLFLPWVLGVVGEASSLMTDALAVEAFGRMWREAPGFDPKLGGAVAWVLEQARLTRVDTLRRGGLRSATAGD</sequence>
<evidence type="ECO:0000313" key="1">
    <source>
        <dbReference type="EMBL" id="CAB4685656.1"/>
    </source>
</evidence>
<dbReference type="GO" id="GO:0006352">
    <property type="term" value="P:DNA-templated transcription initiation"/>
    <property type="evidence" value="ECO:0007669"/>
    <property type="project" value="InterPro"/>
</dbReference>
<proteinExistence type="predicted"/>
<dbReference type="GO" id="GO:0003700">
    <property type="term" value="F:DNA-binding transcription factor activity"/>
    <property type="evidence" value="ECO:0007669"/>
    <property type="project" value="InterPro"/>
</dbReference>
<dbReference type="AlphaFoldDB" id="A0A6J6NHN4"/>
<name>A0A6J6NHN4_9ZZZZ</name>
<dbReference type="EMBL" id="CAEZXR010000006">
    <property type="protein sequence ID" value="CAB4685656.1"/>
    <property type="molecule type" value="Genomic_DNA"/>
</dbReference>
<protein>
    <submittedName>
        <fullName evidence="1">Unannotated protein</fullName>
    </submittedName>
</protein>
<reference evidence="1" key="1">
    <citation type="submission" date="2020-05" db="EMBL/GenBank/DDBJ databases">
        <authorList>
            <person name="Chiriac C."/>
            <person name="Salcher M."/>
            <person name="Ghai R."/>
            <person name="Kavagutti S V."/>
        </authorList>
    </citation>
    <scope>NUCLEOTIDE SEQUENCE</scope>
</reference>
<dbReference type="InterPro" id="IPR013325">
    <property type="entry name" value="RNA_pol_sigma_r2"/>
</dbReference>